<dbReference type="EC" id="2.7.7.7" evidence="1"/>
<protein>
    <recommendedName>
        <fullName evidence="2">DNA polymerase III subunit delta</fullName>
        <ecNumber evidence="1">2.7.7.7</ecNumber>
    </recommendedName>
</protein>
<evidence type="ECO:0000256" key="8">
    <source>
        <dbReference type="ARBA" id="ARBA00049244"/>
    </source>
</evidence>
<feature type="domain" description="DNA polymerase III delta N-terminal" evidence="9">
    <location>
        <begin position="13"/>
        <end position="128"/>
    </location>
</feature>
<dbReference type="GO" id="GO:0003887">
    <property type="term" value="F:DNA-directed DNA polymerase activity"/>
    <property type="evidence" value="ECO:0007669"/>
    <property type="project" value="UniProtKB-KW"/>
</dbReference>
<dbReference type="InterPro" id="IPR008921">
    <property type="entry name" value="DNA_pol3_clamp-load_cplx_C"/>
</dbReference>
<dbReference type="PANTHER" id="PTHR34388:SF1">
    <property type="entry name" value="DNA POLYMERASE III SUBUNIT DELTA"/>
    <property type="match status" value="1"/>
</dbReference>
<dbReference type="Gene3D" id="1.20.272.10">
    <property type="match status" value="1"/>
</dbReference>
<dbReference type="SUPFAM" id="SSF48019">
    <property type="entry name" value="post-AAA+ oligomerization domain-like"/>
    <property type="match status" value="1"/>
</dbReference>
<dbReference type="Proteomes" id="UP000182975">
    <property type="component" value="Unassembled WGS sequence"/>
</dbReference>
<dbReference type="AlphaFoldDB" id="A0A172RYI7"/>
<keyword evidence="12" id="KW-1185">Reference proteome</keyword>
<dbReference type="PANTHER" id="PTHR34388">
    <property type="entry name" value="DNA POLYMERASE III SUBUNIT DELTA"/>
    <property type="match status" value="1"/>
</dbReference>
<sequence>MAEKNEQGLLPAYLVTGADELKRETVVKRLRQRVAKEGDLEFNSDAFSGESDTGEAIVAACNTLPFASNVRLVLVTNVEKLKKPDQEELVQYLSEPCATTVLCLVSAGLAKNTRLYKAAAKVGKQAVIDCTPPKHAELPAKVRAMATSHGVTITQAAANTLVELVGDNTVQLDSQLQKLALAHRGSDPINETEVLNMVSRTAEMKPWDFTDAFSERNLKKCLLVRSRMESMTPYALMAMCITRVRELMIARALLQRGRINDLPGVLHAPAWRVKRHAMWARSFTSEELHQALIGARDAEAAMKSGSDPELVFQNWVISVVERSAK</sequence>
<dbReference type="KEGG" id="ddt:AAY81_05970"/>
<comment type="similarity">
    <text evidence="7">Belongs to the DNA polymerase HolA subunit family.</text>
</comment>
<evidence type="ECO:0000313" key="11">
    <source>
        <dbReference type="EMBL" id="SEO77975.1"/>
    </source>
</evidence>
<dbReference type="Gene3D" id="1.10.8.60">
    <property type="match status" value="1"/>
</dbReference>
<keyword evidence="4" id="KW-0548">Nucleotidyltransferase</keyword>
<keyword evidence="5" id="KW-0235">DNA replication</keyword>
<dbReference type="Pfam" id="PF06144">
    <property type="entry name" value="DNA_pol3_delta"/>
    <property type="match status" value="1"/>
</dbReference>
<evidence type="ECO:0000256" key="1">
    <source>
        <dbReference type="ARBA" id="ARBA00012417"/>
    </source>
</evidence>
<comment type="catalytic activity">
    <reaction evidence="8">
        <text>DNA(n) + a 2'-deoxyribonucleoside 5'-triphosphate = DNA(n+1) + diphosphate</text>
        <dbReference type="Rhea" id="RHEA:22508"/>
        <dbReference type="Rhea" id="RHEA-COMP:17339"/>
        <dbReference type="Rhea" id="RHEA-COMP:17340"/>
        <dbReference type="ChEBI" id="CHEBI:33019"/>
        <dbReference type="ChEBI" id="CHEBI:61560"/>
        <dbReference type="ChEBI" id="CHEBI:173112"/>
        <dbReference type="EC" id="2.7.7.7"/>
    </reaction>
</comment>
<dbReference type="RefSeq" id="WP_066662622.1">
    <property type="nucleotide sequence ID" value="NZ_CP011402.1"/>
</dbReference>
<dbReference type="Pfam" id="PF21694">
    <property type="entry name" value="DNA_pol3_delta_C"/>
    <property type="match status" value="1"/>
</dbReference>
<organism evidence="11 12">
    <name type="scientific">Denitrobacterium detoxificans</name>
    <dbReference type="NCBI Taxonomy" id="79604"/>
    <lineage>
        <taxon>Bacteria</taxon>
        <taxon>Bacillati</taxon>
        <taxon>Actinomycetota</taxon>
        <taxon>Coriobacteriia</taxon>
        <taxon>Eggerthellales</taxon>
        <taxon>Eggerthellaceae</taxon>
        <taxon>Denitrobacterium</taxon>
    </lineage>
</organism>
<keyword evidence="6" id="KW-0239">DNA-directed DNA polymerase</keyword>
<evidence type="ECO:0000313" key="12">
    <source>
        <dbReference type="Proteomes" id="UP000182975"/>
    </source>
</evidence>
<dbReference type="OrthoDB" id="5243879at2"/>
<reference evidence="12" key="1">
    <citation type="submission" date="2016-10" db="EMBL/GenBank/DDBJ databases">
        <authorList>
            <person name="Varghese N."/>
        </authorList>
    </citation>
    <scope>NUCLEOTIDE SEQUENCE [LARGE SCALE GENOMIC DNA]</scope>
    <source>
        <strain evidence="12">DSM 21843</strain>
    </source>
</reference>
<dbReference type="GO" id="GO:0003677">
    <property type="term" value="F:DNA binding"/>
    <property type="evidence" value="ECO:0007669"/>
    <property type="project" value="InterPro"/>
</dbReference>
<gene>
    <name evidence="11" type="ORF">SAMN02910314_01190</name>
</gene>
<name>A0A172RYI7_9ACTN</name>
<evidence type="ECO:0000259" key="9">
    <source>
        <dbReference type="Pfam" id="PF06144"/>
    </source>
</evidence>
<feature type="domain" description="DNA polymerase III delta subunit-like C-terminal" evidence="10">
    <location>
        <begin position="208"/>
        <end position="317"/>
    </location>
</feature>
<keyword evidence="3" id="KW-0808">Transferase</keyword>
<evidence type="ECO:0000256" key="6">
    <source>
        <dbReference type="ARBA" id="ARBA00022932"/>
    </source>
</evidence>
<dbReference type="SUPFAM" id="SSF52540">
    <property type="entry name" value="P-loop containing nucleoside triphosphate hydrolases"/>
    <property type="match status" value="1"/>
</dbReference>
<dbReference type="NCBIfam" id="TIGR01128">
    <property type="entry name" value="holA"/>
    <property type="match status" value="1"/>
</dbReference>
<dbReference type="GO" id="GO:0006261">
    <property type="term" value="P:DNA-templated DNA replication"/>
    <property type="evidence" value="ECO:0007669"/>
    <property type="project" value="TreeGrafter"/>
</dbReference>
<evidence type="ECO:0000256" key="5">
    <source>
        <dbReference type="ARBA" id="ARBA00022705"/>
    </source>
</evidence>
<dbReference type="GO" id="GO:0009360">
    <property type="term" value="C:DNA polymerase III complex"/>
    <property type="evidence" value="ECO:0007669"/>
    <property type="project" value="InterPro"/>
</dbReference>
<proteinExistence type="inferred from homology"/>
<evidence type="ECO:0000256" key="2">
    <source>
        <dbReference type="ARBA" id="ARBA00017703"/>
    </source>
</evidence>
<evidence type="ECO:0000259" key="10">
    <source>
        <dbReference type="Pfam" id="PF21694"/>
    </source>
</evidence>
<evidence type="ECO:0000256" key="7">
    <source>
        <dbReference type="ARBA" id="ARBA00034754"/>
    </source>
</evidence>
<evidence type="ECO:0000256" key="3">
    <source>
        <dbReference type="ARBA" id="ARBA00022679"/>
    </source>
</evidence>
<dbReference type="STRING" id="79604.AAY81_05970"/>
<dbReference type="InterPro" id="IPR010372">
    <property type="entry name" value="DNA_pol3_delta_N"/>
</dbReference>
<dbReference type="InterPro" id="IPR027417">
    <property type="entry name" value="P-loop_NTPase"/>
</dbReference>
<dbReference type="Gene3D" id="3.40.50.300">
    <property type="entry name" value="P-loop containing nucleotide triphosphate hydrolases"/>
    <property type="match status" value="1"/>
</dbReference>
<accession>A0A172RYI7</accession>
<dbReference type="InterPro" id="IPR005790">
    <property type="entry name" value="DNA_polIII_delta"/>
</dbReference>
<dbReference type="EMBL" id="FOEC01000006">
    <property type="protein sequence ID" value="SEO77975.1"/>
    <property type="molecule type" value="Genomic_DNA"/>
</dbReference>
<evidence type="ECO:0000256" key="4">
    <source>
        <dbReference type="ARBA" id="ARBA00022695"/>
    </source>
</evidence>
<dbReference type="InterPro" id="IPR048466">
    <property type="entry name" value="DNA_pol3_delta-like_C"/>
</dbReference>